<evidence type="ECO:0000313" key="2">
    <source>
        <dbReference type="EMBL" id="KRO03699.1"/>
    </source>
</evidence>
<dbReference type="Proteomes" id="UP000051906">
    <property type="component" value="Unassembled WGS sequence"/>
</dbReference>
<dbReference type="SUPFAM" id="SSF55729">
    <property type="entry name" value="Acyl-CoA N-acyltransferases (Nat)"/>
    <property type="match status" value="1"/>
</dbReference>
<keyword evidence="2" id="KW-0808">Transferase</keyword>
<dbReference type="RefSeq" id="WP_057878548.1">
    <property type="nucleotide sequence ID" value="NZ_JQCA01000065.1"/>
</dbReference>
<dbReference type="OrthoDB" id="9796171at2"/>
<evidence type="ECO:0000259" key="1">
    <source>
        <dbReference type="PROSITE" id="PS51186"/>
    </source>
</evidence>
<comment type="caution">
    <text evidence="2">The sequence shown here is derived from an EMBL/GenBank/DDBJ whole genome shotgun (WGS) entry which is preliminary data.</text>
</comment>
<reference evidence="2 3" key="1">
    <citation type="journal article" date="2015" name="Genome Announc.">
        <title>Expanding the biotechnology potential of lactobacilli through comparative genomics of 213 strains and associated genera.</title>
        <authorList>
            <person name="Sun Z."/>
            <person name="Harris H.M."/>
            <person name="McCann A."/>
            <person name="Guo C."/>
            <person name="Argimon S."/>
            <person name="Zhang W."/>
            <person name="Yang X."/>
            <person name="Jeffery I.B."/>
            <person name="Cooney J.C."/>
            <person name="Kagawa T.F."/>
            <person name="Liu W."/>
            <person name="Song Y."/>
            <person name="Salvetti E."/>
            <person name="Wrobel A."/>
            <person name="Rasinkangas P."/>
            <person name="Parkhill J."/>
            <person name="Rea M.C."/>
            <person name="O'Sullivan O."/>
            <person name="Ritari J."/>
            <person name="Douillard F.P."/>
            <person name="Paul Ross R."/>
            <person name="Yang R."/>
            <person name="Briner A.E."/>
            <person name="Felis G.E."/>
            <person name="de Vos W.M."/>
            <person name="Barrangou R."/>
            <person name="Klaenhammer T.R."/>
            <person name="Caufield P.W."/>
            <person name="Cui Y."/>
            <person name="Zhang H."/>
            <person name="O'Toole P.W."/>
        </authorList>
    </citation>
    <scope>NUCLEOTIDE SEQUENCE [LARGE SCALE GENOMIC DNA]</scope>
    <source>
        <strain evidence="2 3">DSM 22467</strain>
    </source>
</reference>
<dbReference type="CDD" id="cd04301">
    <property type="entry name" value="NAT_SF"/>
    <property type="match status" value="1"/>
</dbReference>
<accession>A0A0R2LYA6</accession>
<dbReference type="InterPro" id="IPR000182">
    <property type="entry name" value="GNAT_dom"/>
</dbReference>
<evidence type="ECO:0000313" key="3">
    <source>
        <dbReference type="Proteomes" id="UP000051906"/>
    </source>
</evidence>
<protein>
    <submittedName>
        <fullName evidence="2">N-acetyltransferase GCN5</fullName>
    </submittedName>
</protein>
<dbReference type="EMBL" id="JQCA01000065">
    <property type="protein sequence ID" value="KRO03699.1"/>
    <property type="molecule type" value="Genomic_DNA"/>
</dbReference>
<dbReference type="GO" id="GO:0016747">
    <property type="term" value="F:acyltransferase activity, transferring groups other than amino-acyl groups"/>
    <property type="evidence" value="ECO:0007669"/>
    <property type="project" value="InterPro"/>
</dbReference>
<feature type="domain" description="N-acetyltransferase" evidence="1">
    <location>
        <begin position="7"/>
        <end position="148"/>
    </location>
</feature>
<dbReference type="PROSITE" id="PS51186">
    <property type="entry name" value="GNAT"/>
    <property type="match status" value="1"/>
</dbReference>
<sequence length="148" mass="16598">MSDFQQKSFQELTTAELFEIYRLRTAVFVVEQTCAYQEVDDLDLTAQHLFTQAPDGKIQSYARLMDEQSQVRIGRVVVAPDARGKGSGRELVAQAIAACKATYPNAGCIIIQAQAYLQKFYESFGFQPISDVYLDIGIPHLDMILPLK</sequence>
<gene>
    <name evidence="2" type="ORF">IV54_GL002119</name>
</gene>
<dbReference type="AlphaFoldDB" id="A0A0R2LYA6"/>
<organism evidence="2 3">
    <name type="scientific">Levilactobacillus paucivorans</name>
    <dbReference type="NCBI Taxonomy" id="616990"/>
    <lineage>
        <taxon>Bacteria</taxon>
        <taxon>Bacillati</taxon>
        <taxon>Bacillota</taxon>
        <taxon>Bacilli</taxon>
        <taxon>Lactobacillales</taxon>
        <taxon>Lactobacillaceae</taxon>
        <taxon>Levilactobacillus</taxon>
    </lineage>
</organism>
<dbReference type="PATRIC" id="fig|616990.3.peg.2245"/>
<proteinExistence type="predicted"/>
<dbReference type="Pfam" id="PF13673">
    <property type="entry name" value="Acetyltransf_10"/>
    <property type="match status" value="1"/>
</dbReference>
<keyword evidence="3" id="KW-1185">Reference proteome</keyword>
<dbReference type="InterPro" id="IPR016181">
    <property type="entry name" value="Acyl_CoA_acyltransferase"/>
</dbReference>
<name>A0A0R2LYA6_9LACO</name>
<dbReference type="STRING" id="616990.IV54_GL002119"/>
<dbReference type="Gene3D" id="3.40.630.30">
    <property type="match status" value="1"/>
</dbReference>